<dbReference type="OrthoDB" id="2084678at2"/>
<dbReference type="RefSeq" id="WP_119755937.1">
    <property type="nucleotide sequence ID" value="NZ_CP032382.1"/>
</dbReference>
<gene>
    <name evidence="2" type="ORF">D4L85_19830</name>
</gene>
<organism evidence="2 3">
    <name type="scientific">Chryseolinea soli</name>
    <dbReference type="NCBI Taxonomy" id="2321403"/>
    <lineage>
        <taxon>Bacteria</taxon>
        <taxon>Pseudomonadati</taxon>
        <taxon>Bacteroidota</taxon>
        <taxon>Cytophagia</taxon>
        <taxon>Cytophagales</taxon>
        <taxon>Fulvivirgaceae</taxon>
        <taxon>Chryseolinea</taxon>
    </lineage>
</organism>
<dbReference type="InterPro" id="IPR037401">
    <property type="entry name" value="SnoaL-like"/>
</dbReference>
<dbReference type="InterPro" id="IPR032710">
    <property type="entry name" value="NTF2-like_dom_sf"/>
</dbReference>
<evidence type="ECO:0000313" key="3">
    <source>
        <dbReference type="Proteomes" id="UP000266183"/>
    </source>
</evidence>
<dbReference type="EMBL" id="CP032382">
    <property type="protein sequence ID" value="AYB32686.1"/>
    <property type="molecule type" value="Genomic_DNA"/>
</dbReference>
<accession>A0A385SQ84</accession>
<feature type="domain" description="SnoaL-like" evidence="1">
    <location>
        <begin position="9"/>
        <end position="140"/>
    </location>
</feature>
<dbReference type="AlphaFoldDB" id="A0A385SQ84"/>
<sequence length="149" mass="17429">MNTEQQGQQAADRLAIRNLVDQYAYCADTRDAQGQMALFTEDTRFIVFMDAKSSEPTQILHKRADLFPVFDNLNTYRATMHFNGQSTVLQLRDDTATGITYCIAHHQTIKDGVQQLMIAHIKYHDRFVKQNEKWLFAERKLMVDWIENR</sequence>
<dbReference type="Pfam" id="PF13577">
    <property type="entry name" value="SnoaL_4"/>
    <property type="match status" value="1"/>
</dbReference>
<name>A0A385SQ84_9BACT</name>
<protein>
    <submittedName>
        <fullName evidence="2">Nuclear transport factor 2 family protein</fullName>
    </submittedName>
</protein>
<keyword evidence="3" id="KW-1185">Reference proteome</keyword>
<dbReference type="SUPFAM" id="SSF54427">
    <property type="entry name" value="NTF2-like"/>
    <property type="match status" value="1"/>
</dbReference>
<proteinExistence type="predicted"/>
<evidence type="ECO:0000313" key="2">
    <source>
        <dbReference type="EMBL" id="AYB32686.1"/>
    </source>
</evidence>
<evidence type="ECO:0000259" key="1">
    <source>
        <dbReference type="Pfam" id="PF13577"/>
    </source>
</evidence>
<dbReference type="Gene3D" id="3.10.450.50">
    <property type="match status" value="1"/>
</dbReference>
<dbReference type="Proteomes" id="UP000266183">
    <property type="component" value="Chromosome"/>
</dbReference>
<dbReference type="KEGG" id="chk:D4L85_19830"/>
<reference evidence="3" key="1">
    <citation type="submission" date="2018-09" db="EMBL/GenBank/DDBJ databases">
        <title>Chryseolinea sp. KIS68-18 isolated from soil.</title>
        <authorList>
            <person name="Weon H.-Y."/>
            <person name="Kwon S.-W."/>
            <person name="Lee S.A."/>
        </authorList>
    </citation>
    <scope>NUCLEOTIDE SEQUENCE [LARGE SCALE GENOMIC DNA]</scope>
    <source>
        <strain evidence="3">KIS68-18</strain>
    </source>
</reference>